<proteinExistence type="predicted"/>
<feature type="region of interest" description="Disordered" evidence="1">
    <location>
        <begin position="159"/>
        <end position="252"/>
    </location>
</feature>
<sequence>MVTSKNFDLMVAITARLKVNWAQVLFQVLVAMVNNPNRQSQGFAVHTYIKKNVDVRPAGESSRQTEDTTSGNEGGHSHMTKPVEKKKVAKAAVEKSKIRKRSSDEDSCPLARLKNRRAKRKQVVESSDSEATVSVPPMRITRKHWNKRSKKVSPIVNDQAESQPNPIFDIPVGGERASAAGGPEADTENTPALETRAGDEFIAGGEEGHVGTTPEQEERVDGTDFNAEEHEGRMDCETQTDQECQASCTTQS</sequence>
<feature type="compositionally biased region" description="Basic and acidic residues" evidence="1">
    <location>
        <begin position="216"/>
        <end position="236"/>
    </location>
</feature>
<reference evidence="2 3" key="1">
    <citation type="journal article" date="2015" name="Proc. Natl. Acad. Sci. U.S.A.">
        <title>The resurrection genome of Boea hygrometrica: A blueprint for survival of dehydration.</title>
        <authorList>
            <person name="Xiao L."/>
            <person name="Yang G."/>
            <person name="Zhang L."/>
            <person name="Yang X."/>
            <person name="Zhao S."/>
            <person name="Ji Z."/>
            <person name="Zhou Q."/>
            <person name="Hu M."/>
            <person name="Wang Y."/>
            <person name="Chen M."/>
            <person name="Xu Y."/>
            <person name="Jin H."/>
            <person name="Xiao X."/>
            <person name="Hu G."/>
            <person name="Bao F."/>
            <person name="Hu Y."/>
            <person name="Wan P."/>
            <person name="Li L."/>
            <person name="Deng X."/>
            <person name="Kuang T."/>
            <person name="Xiang C."/>
            <person name="Zhu J.K."/>
            <person name="Oliver M.J."/>
            <person name="He Y."/>
        </authorList>
    </citation>
    <scope>NUCLEOTIDE SEQUENCE [LARGE SCALE GENOMIC DNA]</scope>
    <source>
        <strain evidence="3">cv. XS01</strain>
    </source>
</reference>
<evidence type="ECO:0000313" key="2">
    <source>
        <dbReference type="EMBL" id="KZV15566.1"/>
    </source>
</evidence>
<feature type="region of interest" description="Disordered" evidence="1">
    <location>
        <begin position="55"/>
        <end position="134"/>
    </location>
</feature>
<accession>A0A2Z7A243</accession>
<name>A0A2Z7A243_9LAMI</name>
<keyword evidence="3" id="KW-1185">Reference proteome</keyword>
<organism evidence="2 3">
    <name type="scientific">Dorcoceras hygrometricum</name>
    <dbReference type="NCBI Taxonomy" id="472368"/>
    <lineage>
        <taxon>Eukaryota</taxon>
        <taxon>Viridiplantae</taxon>
        <taxon>Streptophyta</taxon>
        <taxon>Embryophyta</taxon>
        <taxon>Tracheophyta</taxon>
        <taxon>Spermatophyta</taxon>
        <taxon>Magnoliopsida</taxon>
        <taxon>eudicotyledons</taxon>
        <taxon>Gunneridae</taxon>
        <taxon>Pentapetalae</taxon>
        <taxon>asterids</taxon>
        <taxon>lamiids</taxon>
        <taxon>Lamiales</taxon>
        <taxon>Gesneriaceae</taxon>
        <taxon>Didymocarpoideae</taxon>
        <taxon>Trichosporeae</taxon>
        <taxon>Loxocarpinae</taxon>
        <taxon>Dorcoceras</taxon>
    </lineage>
</organism>
<protein>
    <submittedName>
        <fullName evidence="2">Midasin</fullName>
    </submittedName>
</protein>
<feature type="compositionally biased region" description="Basic and acidic residues" evidence="1">
    <location>
        <begin position="81"/>
        <end position="104"/>
    </location>
</feature>
<dbReference type="AlphaFoldDB" id="A0A2Z7A243"/>
<gene>
    <name evidence="2" type="ORF">F511_16636</name>
</gene>
<dbReference type="EMBL" id="KV019820">
    <property type="protein sequence ID" value="KZV15566.1"/>
    <property type="molecule type" value="Genomic_DNA"/>
</dbReference>
<feature type="compositionally biased region" description="Polar residues" evidence="1">
    <location>
        <begin position="237"/>
        <end position="252"/>
    </location>
</feature>
<evidence type="ECO:0000313" key="3">
    <source>
        <dbReference type="Proteomes" id="UP000250235"/>
    </source>
</evidence>
<evidence type="ECO:0000256" key="1">
    <source>
        <dbReference type="SAM" id="MobiDB-lite"/>
    </source>
</evidence>
<dbReference type="Proteomes" id="UP000250235">
    <property type="component" value="Unassembled WGS sequence"/>
</dbReference>